<evidence type="ECO:0000256" key="8">
    <source>
        <dbReference type="SAM" id="MobiDB-lite"/>
    </source>
</evidence>
<dbReference type="NCBIfam" id="NF006548">
    <property type="entry name" value="PRK09041.1"/>
    <property type="match status" value="1"/>
</dbReference>
<feature type="region of interest" description="Disordered" evidence="8">
    <location>
        <begin position="72"/>
        <end position="91"/>
    </location>
</feature>
<evidence type="ECO:0000256" key="9">
    <source>
        <dbReference type="SAM" id="Phobius"/>
    </source>
</evidence>
<dbReference type="Proteomes" id="UP000481517">
    <property type="component" value="Unassembled WGS sequence"/>
</dbReference>
<dbReference type="InterPro" id="IPR036737">
    <property type="entry name" value="OmpA-like_sf"/>
</dbReference>
<evidence type="ECO:0000256" key="5">
    <source>
        <dbReference type="ARBA" id="ARBA00022989"/>
    </source>
</evidence>
<dbReference type="PANTHER" id="PTHR30329:SF21">
    <property type="entry name" value="LIPOPROTEIN YIAD-RELATED"/>
    <property type="match status" value="1"/>
</dbReference>
<accession>A0A6S6WRT6</accession>
<evidence type="ECO:0000256" key="3">
    <source>
        <dbReference type="ARBA" id="ARBA00022475"/>
    </source>
</evidence>
<gene>
    <name evidence="11" type="primary">motB</name>
    <name evidence="11" type="ORF">PSI9734_01483</name>
</gene>
<name>A0A6S6WRT6_9GAMM</name>
<dbReference type="InterPro" id="IPR050330">
    <property type="entry name" value="Bact_OuterMem_StrucFunc"/>
</dbReference>
<evidence type="ECO:0000256" key="1">
    <source>
        <dbReference type="ARBA" id="ARBA00004162"/>
    </source>
</evidence>
<keyword evidence="4 9" id="KW-0812">Transmembrane</keyword>
<evidence type="ECO:0000256" key="4">
    <source>
        <dbReference type="ARBA" id="ARBA00022692"/>
    </source>
</evidence>
<keyword evidence="12" id="KW-1185">Reference proteome</keyword>
<dbReference type="Pfam" id="PF13677">
    <property type="entry name" value="MotB_plug"/>
    <property type="match status" value="1"/>
</dbReference>
<dbReference type="EMBL" id="CADCXY010000003">
    <property type="protein sequence ID" value="CAB0151068.1"/>
    <property type="molecule type" value="Genomic_DNA"/>
</dbReference>
<dbReference type="CDD" id="cd07185">
    <property type="entry name" value="OmpA_C-like"/>
    <property type="match status" value="1"/>
</dbReference>
<protein>
    <submittedName>
        <fullName evidence="11">Motility protein B</fullName>
    </submittedName>
</protein>
<dbReference type="InterPro" id="IPR025713">
    <property type="entry name" value="MotB-like_N_dom"/>
</dbReference>
<dbReference type="InterPro" id="IPR006665">
    <property type="entry name" value="OmpA-like"/>
</dbReference>
<dbReference type="PANTHER" id="PTHR30329">
    <property type="entry name" value="STATOR ELEMENT OF FLAGELLAR MOTOR COMPLEX"/>
    <property type="match status" value="1"/>
</dbReference>
<dbReference type="Gene3D" id="3.30.1330.60">
    <property type="entry name" value="OmpA-like domain"/>
    <property type="match status" value="1"/>
</dbReference>
<proteinExistence type="inferred from homology"/>
<dbReference type="SUPFAM" id="SSF103088">
    <property type="entry name" value="OmpA-like"/>
    <property type="match status" value="1"/>
</dbReference>
<dbReference type="PROSITE" id="PS51123">
    <property type="entry name" value="OMPA_2"/>
    <property type="match status" value="1"/>
</dbReference>
<keyword evidence="3" id="KW-1003">Cell membrane</keyword>
<dbReference type="Pfam" id="PF00691">
    <property type="entry name" value="OmpA"/>
    <property type="match status" value="1"/>
</dbReference>
<comment type="subcellular location">
    <subcellularLocation>
        <location evidence="1">Cell membrane</location>
        <topology evidence="1">Single-pass membrane protein</topology>
    </subcellularLocation>
</comment>
<reference evidence="11 12" key="1">
    <citation type="submission" date="2020-02" db="EMBL/GenBank/DDBJ databases">
        <authorList>
            <person name="Rodrigo-Torres L."/>
            <person name="Arahal R. D."/>
            <person name="Lucena T."/>
        </authorList>
    </citation>
    <scope>NUCLEOTIDE SEQUENCE [LARGE SCALE GENOMIC DNA]</scope>
    <source>
        <strain evidence="11 12">CECT 9734</strain>
    </source>
</reference>
<keyword evidence="6 7" id="KW-0472">Membrane</keyword>
<organism evidence="11 12">
    <name type="scientific">Pseudidiomarina piscicola</name>
    <dbReference type="NCBI Taxonomy" id="2614830"/>
    <lineage>
        <taxon>Bacteria</taxon>
        <taxon>Pseudomonadati</taxon>
        <taxon>Pseudomonadota</taxon>
        <taxon>Gammaproteobacteria</taxon>
        <taxon>Alteromonadales</taxon>
        <taxon>Idiomarinaceae</taxon>
        <taxon>Pseudidiomarina</taxon>
    </lineage>
</organism>
<dbReference type="AlphaFoldDB" id="A0A6S6WRT6"/>
<evidence type="ECO:0000256" key="2">
    <source>
        <dbReference type="ARBA" id="ARBA00008914"/>
    </source>
</evidence>
<feature type="domain" description="OmpA-like" evidence="10">
    <location>
        <begin position="145"/>
        <end position="267"/>
    </location>
</feature>
<dbReference type="GO" id="GO:0005886">
    <property type="term" value="C:plasma membrane"/>
    <property type="evidence" value="ECO:0007669"/>
    <property type="project" value="UniProtKB-SubCell"/>
</dbReference>
<dbReference type="RefSeq" id="WP_173920469.1">
    <property type="nucleotide sequence ID" value="NZ_CADCXY010000003.1"/>
</dbReference>
<sequence>MDEQRQPIIIRRRKGKKHKHHGGSWKIALADFMTALMALFLVMWILSMSSEEQRQSISEYFKTPLAVALAGGDKNSASTSPVKGGGDDPVHQKGEQARIDMRQHTRPSDVRRHFADLQQRIQQAVQADPLLKDLQSQLRFDITREGLRIMMLDTESRPMFELGSDVIASYMERLLKTMAPLLNDIPNQITISGHTDSLPYAGGESGYSNWELSTDRAHASRKALLEGGFSSDQLLLVMGAADRIPLENAAPDDPRNRRITLVVHTFESASFIREQGFFPREYSESELNLLPEALSTLTQ</sequence>
<keyword evidence="5 9" id="KW-1133">Transmembrane helix</keyword>
<evidence type="ECO:0000259" key="10">
    <source>
        <dbReference type="PROSITE" id="PS51123"/>
    </source>
</evidence>
<evidence type="ECO:0000256" key="7">
    <source>
        <dbReference type="PROSITE-ProRule" id="PRU00473"/>
    </source>
</evidence>
<evidence type="ECO:0000313" key="11">
    <source>
        <dbReference type="EMBL" id="CAB0151068.1"/>
    </source>
</evidence>
<evidence type="ECO:0000313" key="12">
    <source>
        <dbReference type="Proteomes" id="UP000481517"/>
    </source>
</evidence>
<feature type="transmembrane region" description="Helical" evidence="9">
    <location>
        <begin position="21"/>
        <end position="46"/>
    </location>
</feature>
<evidence type="ECO:0000256" key="6">
    <source>
        <dbReference type="ARBA" id="ARBA00023136"/>
    </source>
</evidence>
<comment type="similarity">
    <text evidence="2">Belongs to the MotB family.</text>
</comment>